<dbReference type="Proteomes" id="UP000827721">
    <property type="component" value="Unassembled WGS sequence"/>
</dbReference>
<feature type="region of interest" description="Disordered" evidence="1">
    <location>
        <begin position="207"/>
        <end position="245"/>
    </location>
</feature>
<protein>
    <recommendedName>
        <fullName evidence="4">Retrotransposon Copia-like N-terminal domain-containing protein</fullName>
    </recommendedName>
</protein>
<gene>
    <name evidence="2" type="ORF">JRO89_XS08G0167200</name>
</gene>
<reference evidence="2 3" key="1">
    <citation type="submission" date="2021-02" db="EMBL/GenBank/DDBJ databases">
        <title>Plant Genome Project.</title>
        <authorList>
            <person name="Zhang R.-G."/>
        </authorList>
    </citation>
    <scope>NUCLEOTIDE SEQUENCE [LARGE SCALE GENOMIC DNA]</scope>
    <source>
        <tissue evidence="2">Leaves</tissue>
    </source>
</reference>
<comment type="caution">
    <text evidence="2">The sequence shown here is derived from an EMBL/GenBank/DDBJ whole genome shotgun (WGS) entry which is preliminary data.</text>
</comment>
<evidence type="ECO:0000256" key="1">
    <source>
        <dbReference type="SAM" id="MobiDB-lite"/>
    </source>
</evidence>
<evidence type="ECO:0000313" key="2">
    <source>
        <dbReference type="EMBL" id="KAH7566459.1"/>
    </source>
</evidence>
<name>A0ABQ8HQ92_9ROSI</name>
<dbReference type="PANTHER" id="PTHR47481:SF31">
    <property type="entry name" value="OS01G0873500 PROTEIN"/>
    <property type="match status" value="1"/>
</dbReference>
<organism evidence="2 3">
    <name type="scientific">Xanthoceras sorbifolium</name>
    <dbReference type="NCBI Taxonomy" id="99658"/>
    <lineage>
        <taxon>Eukaryota</taxon>
        <taxon>Viridiplantae</taxon>
        <taxon>Streptophyta</taxon>
        <taxon>Embryophyta</taxon>
        <taxon>Tracheophyta</taxon>
        <taxon>Spermatophyta</taxon>
        <taxon>Magnoliopsida</taxon>
        <taxon>eudicotyledons</taxon>
        <taxon>Gunneridae</taxon>
        <taxon>Pentapetalae</taxon>
        <taxon>rosids</taxon>
        <taxon>malvids</taxon>
        <taxon>Sapindales</taxon>
        <taxon>Sapindaceae</taxon>
        <taxon>Xanthoceroideae</taxon>
        <taxon>Xanthoceras</taxon>
    </lineage>
</organism>
<evidence type="ECO:0000313" key="3">
    <source>
        <dbReference type="Proteomes" id="UP000827721"/>
    </source>
</evidence>
<accession>A0ABQ8HQ92</accession>
<feature type="compositionally biased region" description="Basic residues" evidence="1">
    <location>
        <begin position="207"/>
        <end position="220"/>
    </location>
</feature>
<dbReference type="EMBL" id="JAFEMO010000008">
    <property type="protein sequence ID" value="KAH7566459.1"/>
    <property type="molecule type" value="Genomic_DNA"/>
</dbReference>
<dbReference type="PANTHER" id="PTHR47481">
    <property type="match status" value="1"/>
</dbReference>
<dbReference type="Pfam" id="PF14223">
    <property type="entry name" value="Retrotran_gag_2"/>
    <property type="match status" value="1"/>
</dbReference>
<keyword evidence="3" id="KW-1185">Reference proteome</keyword>
<sequence>MENSQTSPTTPTASASTSGEPVIVSISANTTAQGNLLSPNGNLISLNASSQIPFKLEKNGGNYASWKSQMTNLLFDYGLLGFVDGTGPCLLQTNPGYILWTRKDRLVLLGIQATKEGKTVAAYMSKVKILVDDLVLIGHPLNDAQIISYTLNGLGNKFKELTAAVRVRDTPISFEDLYDKLLDEELIRNHGELKEEEVKVTAHFTQKRFNHKGRGGRGGHRGGYNNTTHGIDNNLGGQNSQPNHMQFNRQQQPFYGRGHSAKTCRSRGQPLSHFPRPQANLDLNTGASLAKGQSKHNLYEWSSPVSLITLSTLTPFTSVALSSQL</sequence>
<feature type="compositionally biased region" description="Polar residues" evidence="1">
    <location>
        <begin position="224"/>
        <end position="245"/>
    </location>
</feature>
<evidence type="ECO:0008006" key="4">
    <source>
        <dbReference type="Google" id="ProtNLM"/>
    </source>
</evidence>
<proteinExistence type="predicted"/>